<dbReference type="InterPro" id="IPR046045">
    <property type="entry name" value="DUF6003"/>
</dbReference>
<organism evidence="2 3">
    <name type="scientific">Streptomyces filamentosus</name>
    <name type="common">Streptomyces roseosporus</name>
    <dbReference type="NCBI Taxonomy" id="67294"/>
    <lineage>
        <taxon>Bacteria</taxon>
        <taxon>Bacillati</taxon>
        <taxon>Actinomycetota</taxon>
        <taxon>Actinomycetes</taxon>
        <taxon>Kitasatosporales</taxon>
        <taxon>Streptomycetaceae</taxon>
        <taxon>Streptomyces</taxon>
    </lineage>
</organism>
<accession>A0A919BR83</accession>
<dbReference type="RefSeq" id="WP_150226353.1">
    <property type="nucleotide sequence ID" value="NZ_BNBE01000002.1"/>
</dbReference>
<name>A0A919BR83_STRFL</name>
<reference evidence="2" key="2">
    <citation type="submission" date="2020-09" db="EMBL/GenBank/DDBJ databases">
        <authorList>
            <person name="Sun Q."/>
            <person name="Ohkuma M."/>
        </authorList>
    </citation>
    <scope>NUCLEOTIDE SEQUENCE</scope>
    <source>
        <strain evidence="2">JCM 4122</strain>
    </source>
</reference>
<evidence type="ECO:0000313" key="2">
    <source>
        <dbReference type="EMBL" id="GHG07151.1"/>
    </source>
</evidence>
<dbReference type="Proteomes" id="UP000632849">
    <property type="component" value="Unassembled WGS sequence"/>
</dbReference>
<evidence type="ECO:0000313" key="3">
    <source>
        <dbReference type="Proteomes" id="UP000632849"/>
    </source>
</evidence>
<comment type="caution">
    <text evidence="2">The sequence shown here is derived from an EMBL/GenBank/DDBJ whole genome shotgun (WGS) entry which is preliminary data.</text>
</comment>
<dbReference type="GeneID" id="95657167"/>
<evidence type="ECO:0000256" key="1">
    <source>
        <dbReference type="SAM" id="MobiDB-lite"/>
    </source>
</evidence>
<feature type="region of interest" description="Disordered" evidence="1">
    <location>
        <begin position="135"/>
        <end position="154"/>
    </location>
</feature>
<gene>
    <name evidence="2" type="ORF">GCM10017667_43250</name>
</gene>
<dbReference type="EMBL" id="BNBE01000002">
    <property type="protein sequence ID" value="GHG07151.1"/>
    <property type="molecule type" value="Genomic_DNA"/>
</dbReference>
<reference evidence="2" key="1">
    <citation type="journal article" date="2014" name="Int. J. Syst. Evol. Microbiol.">
        <title>Complete genome sequence of Corynebacterium casei LMG S-19264T (=DSM 44701T), isolated from a smear-ripened cheese.</title>
        <authorList>
            <consortium name="US DOE Joint Genome Institute (JGI-PGF)"/>
            <person name="Walter F."/>
            <person name="Albersmeier A."/>
            <person name="Kalinowski J."/>
            <person name="Ruckert C."/>
        </authorList>
    </citation>
    <scope>NUCLEOTIDE SEQUENCE</scope>
    <source>
        <strain evidence="2">JCM 4122</strain>
    </source>
</reference>
<sequence>MTDDAYLFLVDDPATPLGASATAVGDLACLETPAVRAWLDAHGVTAASPDVRLLPPEETGAIPHGAEKLPVPLSDEELNQLRHALTPGALARVEEELLAYRDCAGERDALLARAVAAGIPPHRIVELTGEDARTVASAAARGQGGPSDPGPRQQ</sequence>
<dbReference type="Pfam" id="PF19466">
    <property type="entry name" value="DUF6003"/>
    <property type="match status" value="1"/>
</dbReference>
<proteinExistence type="predicted"/>
<dbReference type="AlphaFoldDB" id="A0A919BR83"/>
<keyword evidence="3" id="KW-1185">Reference proteome</keyword>
<protein>
    <submittedName>
        <fullName evidence="2">Uncharacterized protein</fullName>
    </submittedName>
</protein>